<proteinExistence type="predicted"/>
<feature type="region of interest" description="Disordered" evidence="2">
    <location>
        <begin position="1"/>
        <end position="86"/>
    </location>
</feature>
<feature type="region of interest" description="Disordered" evidence="2">
    <location>
        <begin position="829"/>
        <end position="893"/>
    </location>
</feature>
<evidence type="ECO:0000313" key="5">
    <source>
        <dbReference type="Proteomes" id="UP001054945"/>
    </source>
</evidence>
<keyword evidence="5" id="KW-1185">Reference proteome</keyword>
<feature type="region of interest" description="Disordered" evidence="2">
    <location>
        <begin position="416"/>
        <end position="443"/>
    </location>
</feature>
<feature type="compositionally biased region" description="Low complexity" evidence="2">
    <location>
        <begin position="354"/>
        <end position="368"/>
    </location>
</feature>
<feature type="compositionally biased region" description="Polar residues" evidence="2">
    <location>
        <begin position="113"/>
        <end position="126"/>
    </location>
</feature>
<feature type="compositionally biased region" description="Low complexity" evidence="2">
    <location>
        <begin position="556"/>
        <end position="577"/>
    </location>
</feature>
<feature type="region of interest" description="Disordered" evidence="2">
    <location>
        <begin position="627"/>
        <end position="649"/>
    </location>
</feature>
<keyword evidence="1" id="KW-0175">Coiled coil</keyword>
<feature type="compositionally biased region" description="Polar residues" evidence="2">
    <location>
        <begin position="302"/>
        <end position="347"/>
    </location>
</feature>
<feature type="domain" description="DUF4757" evidence="3">
    <location>
        <begin position="191"/>
        <end position="242"/>
    </location>
</feature>
<evidence type="ECO:0000259" key="3">
    <source>
        <dbReference type="Pfam" id="PF15949"/>
    </source>
</evidence>
<gene>
    <name evidence="4" type="primary">Limch1</name>
    <name evidence="4" type="ORF">CEXT_765472</name>
</gene>
<organism evidence="4 5">
    <name type="scientific">Caerostris extrusa</name>
    <name type="common">Bark spider</name>
    <name type="synonym">Caerostris bankana</name>
    <dbReference type="NCBI Taxonomy" id="172846"/>
    <lineage>
        <taxon>Eukaryota</taxon>
        <taxon>Metazoa</taxon>
        <taxon>Ecdysozoa</taxon>
        <taxon>Arthropoda</taxon>
        <taxon>Chelicerata</taxon>
        <taxon>Arachnida</taxon>
        <taxon>Araneae</taxon>
        <taxon>Araneomorphae</taxon>
        <taxon>Entelegynae</taxon>
        <taxon>Araneoidea</taxon>
        <taxon>Araneidae</taxon>
        <taxon>Caerostris</taxon>
    </lineage>
</organism>
<comment type="caution">
    <text evidence="4">The sequence shown here is derived from an EMBL/GenBank/DDBJ whole genome shotgun (WGS) entry which is preliminary data.</text>
</comment>
<dbReference type="EMBL" id="BPLR01019839">
    <property type="protein sequence ID" value="GIX72341.1"/>
    <property type="molecule type" value="Genomic_DNA"/>
</dbReference>
<feature type="coiled-coil region" evidence="1">
    <location>
        <begin position="710"/>
        <end position="800"/>
    </location>
</feature>
<dbReference type="Pfam" id="PF15949">
    <property type="entry name" value="DUF4757"/>
    <property type="match status" value="1"/>
</dbReference>
<evidence type="ECO:0000256" key="1">
    <source>
        <dbReference type="SAM" id="Coils"/>
    </source>
</evidence>
<protein>
    <submittedName>
        <fullName evidence="4">LIM and calponin y domains-containing protein 1</fullName>
    </submittedName>
</protein>
<reference evidence="4 5" key="1">
    <citation type="submission" date="2021-06" db="EMBL/GenBank/DDBJ databases">
        <title>Caerostris extrusa draft genome.</title>
        <authorList>
            <person name="Kono N."/>
            <person name="Arakawa K."/>
        </authorList>
    </citation>
    <scope>NUCLEOTIDE SEQUENCE [LARGE SCALE GENOMIC DNA]</scope>
</reference>
<feature type="region of interest" description="Disordered" evidence="2">
    <location>
        <begin position="553"/>
        <end position="577"/>
    </location>
</feature>
<feature type="compositionally biased region" description="Basic and acidic residues" evidence="2">
    <location>
        <begin position="870"/>
        <end position="879"/>
    </location>
</feature>
<dbReference type="AlphaFoldDB" id="A0AAV4MLJ7"/>
<feature type="compositionally biased region" description="Pro residues" evidence="2">
    <location>
        <begin position="884"/>
        <end position="893"/>
    </location>
</feature>
<accession>A0AAV4MLJ7</accession>
<feature type="compositionally biased region" description="Polar residues" evidence="2">
    <location>
        <begin position="829"/>
        <end position="853"/>
    </location>
</feature>
<dbReference type="InterPro" id="IPR031865">
    <property type="entry name" value="DUF4757"/>
</dbReference>
<feature type="compositionally biased region" description="Polar residues" evidence="2">
    <location>
        <begin position="419"/>
        <end position="443"/>
    </location>
</feature>
<feature type="compositionally biased region" description="Low complexity" evidence="2">
    <location>
        <begin position="60"/>
        <end position="69"/>
    </location>
</feature>
<feature type="region of interest" description="Disordered" evidence="2">
    <location>
        <begin position="266"/>
        <end position="369"/>
    </location>
</feature>
<evidence type="ECO:0000256" key="2">
    <source>
        <dbReference type="SAM" id="MobiDB-lite"/>
    </source>
</evidence>
<evidence type="ECO:0000313" key="4">
    <source>
        <dbReference type="EMBL" id="GIX72341.1"/>
    </source>
</evidence>
<dbReference type="Proteomes" id="UP001054945">
    <property type="component" value="Unassembled WGS sequence"/>
</dbReference>
<feature type="region of interest" description="Disordered" evidence="2">
    <location>
        <begin position="106"/>
        <end position="129"/>
    </location>
</feature>
<sequence>MPGTTRYSATFDCPYEEDDRPASEPPNGTRRSRSHSLQANMGSDSRPYTPLGNNRPFPRSSSTDSGSNSGAEHIPTRTVSKPAVKTHNNPFQFVKVGSCSLYKSTERRGSKLPDNSAQHSFDSSNAKKALSAEEQLKKVKEVKKPDVLKEEEEEWQSESTVKRRVVFRVFKYCLNFILLYLPPIENSKPMEWKQNLDSWKSRRRKMSEDVFRRQEEIRQFEQEEQNTQAVQRKIKTFSEMVESRANRGRTLSLCLISSPLELQEWETDNSKSNSSHPFSEGSEENSAVNSEDEGVGDKRSFQKNLWSNGTNENNSQLIKNGATNTCKNKANESSYADSGLESISSSHRMGDTPDSCSDFSQDSGSSIDCDSPRVSGLLLNSVNLLENFNSKSLSSTECDDAFVNLKTANINKEKEINDTPMSNGKIDSSLQDSQNIPKTNNNSKDVCISNEEKVCKNNTESCDSKFSFGELENSLEMCSKQEKSVESENEVFVDDFEELSIQSKIFEPNSPKKATAKIVSMEISNEKMNLSSNQKVVTSPQIKDESLNIVFQSQPSNNKDSVNGSSSNSKLSHTSCSEKVVLSDVPPVEKIAEEMEKLILQQLEEEERAKEMSLKTTDAFGSTEHNFIAPPKVSEPPKEKPPPPPVAEDETLKATPLKRVNSTKRIKKEIHKRRSNFLGIEADENVAADENCIPPPPALEQILKVEVELEKENRKRLESAADERLRLEENEIIEKEQEIIANLESEEKQKQLFNNAEMCTILQEEERIQKLKEERKTKENERLLAETQRLRLEEEKQLREREKFVRKQEADNAPSVEISAPALSDAANLSINQKSPNASLCSDTKPNVSLSGNSGEGKILSNSSQALDIKSNEMIEKKSVPVKPDVPPKPLKR</sequence>
<name>A0AAV4MLJ7_CAEEX</name>